<gene>
    <name evidence="1" type="ORF">Tci_046662</name>
</gene>
<dbReference type="EMBL" id="BKCJ010006934">
    <property type="protein sequence ID" value="GEU74684.1"/>
    <property type="molecule type" value="Genomic_DNA"/>
</dbReference>
<name>A0A6L2MQQ2_TANCI</name>
<comment type="caution">
    <text evidence="1">The sequence shown here is derived from an EMBL/GenBank/DDBJ whole genome shotgun (WGS) entry which is preliminary data.</text>
</comment>
<dbReference type="PANTHER" id="PTHR11439:SF483">
    <property type="entry name" value="PEPTIDE SYNTHASE GLIP-LIKE, PUTATIVE (AFU_ORTHOLOGUE AFUA_3G12920)-RELATED"/>
    <property type="match status" value="1"/>
</dbReference>
<accession>A0A6L2MQQ2</accession>
<sequence>MLRKGSDFFEESIEKSWGKESANESGLKFIPHFNSSFVEFIQPCFCFTFSGMVIVKLGVGATTRLAAHIGSSSIGLWFVSLFEWNTPVSSTKSSIQEINEDYGEIVVGEVCKNEPLPPLPKLLEVEPIGSSKDNIPPAALVQTSTVFDKTKLVARTFRVFNIIKQEMEETYHVTFNKANKVITQTSTKGDEINFNENRSFPDDKFLIYMDDVIFGSTNDKRGSRFDLKAYSDSNYAGCNLDRKSTSRGCQIFGGMLVCWSVKKQNSVVVSSVKSEYVIVVGCCAQVLWTKSQLADYDILYDKVHKTIVKDAVKDPFVTDSGIKSLGNVNFDELLKDQKVDDAKITFIGSSPFDQEMKEAYSDIKSMPNDEIMSTSRGYNDEVDSDQELSIVDTKILHSSVKVPRDILVVNANHLHTKVDRTLVDLHELLGLVSQLVRIVDSVAPPANAATEREKES</sequence>
<protein>
    <submittedName>
        <fullName evidence="1">Retrovirus-related Pol polyprotein from transposon TNT 1-94</fullName>
    </submittedName>
</protein>
<reference evidence="1" key="1">
    <citation type="journal article" date="2019" name="Sci. Rep.">
        <title>Draft genome of Tanacetum cinerariifolium, the natural source of mosquito coil.</title>
        <authorList>
            <person name="Yamashiro T."/>
            <person name="Shiraishi A."/>
            <person name="Satake H."/>
            <person name="Nakayama K."/>
        </authorList>
    </citation>
    <scope>NUCLEOTIDE SEQUENCE</scope>
</reference>
<proteinExistence type="predicted"/>
<organism evidence="1">
    <name type="scientific">Tanacetum cinerariifolium</name>
    <name type="common">Dalmatian daisy</name>
    <name type="synonym">Chrysanthemum cinerariifolium</name>
    <dbReference type="NCBI Taxonomy" id="118510"/>
    <lineage>
        <taxon>Eukaryota</taxon>
        <taxon>Viridiplantae</taxon>
        <taxon>Streptophyta</taxon>
        <taxon>Embryophyta</taxon>
        <taxon>Tracheophyta</taxon>
        <taxon>Spermatophyta</taxon>
        <taxon>Magnoliopsida</taxon>
        <taxon>eudicotyledons</taxon>
        <taxon>Gunneridae</taxon>
        <taxon>Pentapetalae</taxon>
        <taxon>asterids</taxon>
        <taxon>campanulids</taxon>
        <taxon>Asterales</taxon>
        <taxon>Asteraceae</taxon>
        <taxon>Asteroideae</taxon>
        <taxon>Anthemideae</taxon>
        <taxon>Anthemidinae</taxon>
        <taxon>Tanacetum</taxon>
    </lineage>
</organism>
<dbReference type="AlphaFoldDB" id="A0A6L2MQQ2"/>
<dbReference type="PANTHER" id="PTHR11439">
    <property type="entry name" value="GAG-POL-RELATED RETROTRANSPOSON"/>
    <property type="match status" value="1"/>
</dbReference>
<evidence type="ECO:0000313" key="1">
    <source>
        <dbReference type="EMBL" id="GEU74684.1"/>
    </source>
</evidence>